<accession>A0A7C5IZ03</accession>
<proteinExistence type="predicted"/>
<evidence type="ECO:0008006" key="3">
    <source>
        <dbReference type="Google" id="ProtNLM"/>
    </source>
</evidence>
<reference evidence="2" key="1">
    <citation type="journal article" date="2020" name="mSystems">
        <title>Genome- and Community-Level Interaction Insights into Carbon Utilization and Element Cycling Functions of Hydrothermarchaeota in Hydrothermal Sediment.</title>
        <authorList>
            <person name="Zhou Z."/>
            <person name="Liu Y."/>
            <person name="Xu W."/>
            <person name="Pan J."/>
            <person name="Luo Z.H."/>
            <person name="Li M."/>
        </authorList>
    </citation>
    <scope>NUCLEOTIDE SEQUENCE [LARGE SCALE GENOMIC DNA]</scope>
    <source>
        <strain evidence="2">HyVt-535</strain>
    </source>
</reference>
<dbReference type="EMBL" id="DROM01000148">
    <property type="protein sequence ID" value="HHH13056.1"/>
    <property type="molecule type" value="Genomic_DNA"/>
</dbReference>
<keyword evidence="1" id="KW-0732">Signal</keyword>
<gene>
    <name evidence="2" type="ORF">ENJ98_02360</name>
</gene>
<evidence type="ECO:0000313" key="2">
    <source>
        <dbReference type="EMBL" id="HHH13056.1"/>
    </source>
</evidence>
<evidence type="ECO:0000256" key="1">
    <source>
        <dbReference type="SAM" id="SignalP"/>
    </source>
</evidence>
<name>A0A7C5IZ03_9GAMM</name>
<organism evidence="2">
    <name type="scientific">Thiolapillus brandeum</name>
    <dbReference type="NCBI Taxonomy" id="1076588"/>
    <lineage>
        <taxon>Bacteria</taxon>
        <taxon>Pseudomonadati</taxon>
        <taxon>Pseudomonadota</taxon>
        <taxon>Gammaproteobacteria</taxon>
        <taxon>Chromatiales</taxon>
        <taxon>Sedimenticolaceae</taxon>
        <taxon>Thiolapillus</taxon>
    </lineage>
</organism>
<dbReference type="AlphaFoldDB" id="A0A7C5IZ03"/>
<protein>
    <recommendedName>
        <fullName evidence="3">DUF2282 domain-containing protein</fullName>
    </recommendedName>
</protein>
<feature type="chain" id="PRO_5027694847" description="DUF2282 domain-containing protein" evidence="1">
    <location>
        <begin position="31"/>
        <end position="87"/>
    </location>
</feature>
<comment type="caution">
    <text evidence="2">The sequence shown here is derived from an EMBL/GenBank/DDBJ whole genome shotgun (WGS) entry which is preliminary data.</text>
</comment>
<sequence>MKSTAGKIQGLALAAAAATMLAGAPVATMAGDAPGKCLGANACKGQSACATATNACQGMNSCKGKGFLMMTKAECDKVGGTFEPAKK</sequence>
<feature type="signal peptide" evidence="1">
    <location>
        <begin position="1"/>
        <end position="30"/>
    </location>
</feature>
<dbReference type="Proteomes" id="UP000886100">
    <property type="component" value="Unassembled WGS sequence"/>
</dbReference>